<dbReference type="InterPro" id="IPR050194">
    <property type="entry name" value="Glycosyltransferase_grp1"/>
</dbReference>
<organism evidence="2 3">
    <name type="scientific">candidate division TA06 bacterium</name>
    <dbReference type="NCBI Taxonomy" id="2250710"/>
    <lineage>
        <taxon>Bacteria</taxon>
        <taxon>Bacteria division TA06</taxon>
    </lineage>
</organism>
<dbReference type="AlphaFoldDB" id="A0A523UVX0"/>
<dbReference type="Proteomes" id="UP000315525">
    <property type="component" value="Unassembled WGS sequence"/>
</dbReference>
<evidence type="ECO:0000313" key="2">
    <source>
        <dbReference type="EMBL" id="TET46692.1"/>
    </source>
</evidence>
<name>A0A523UVX0_UNCT6</name>
<dbReference type="CDD" id="cd03801">
    <property type="entry name" value="GT4_PimA-like"/>
    <property type="match status" value="1"/>
</dbReference>
<proteinExistence type="predicted"/>
<feature type="domain" description="Glycosyltransferase subfamily 4-like N-terminal" evidence="1">
    <location>
        <begin position="1"/>
        <end position="155"/>
    </location>
</feature>
<dbReference type="Gene3D" id="3.40.50.2000">
    <property type="entry name" value="Glycogen Phosphorylase B"/>
    <property type="match status" value="2"/>
</dbReference>
<evidence type="ECO:0000313" key="3">
    <source>
        <dbReference type="Proteomes" id="UP000315525"/>
    </source>
</evidence>
<dbReference type="Pfam" id="PF13439">
    <property type="entry name" value="Glyco_transf_4"/>
    <property type="match status" value="1"/>
</dbReference>
<dbReference type="GO" id="GO:0016757">
    <property type="term" value="F:glycosyltransferase activity"/>
    <property type="evidence" value="ECO:0007669"/>
    <property type="project" value="TreeGrafter"/>
</dbReference>
<gene>
    <name evidence="2" type="ORF">E3J62_03580</name>
</gene>
<dbReference type="InterPro" id="IPR028098">
    <property type="entry name" value="Glyco_trans_4-like_N"/>
</dbReference>
<dbReference type="PANTHER" id="PTHR45947:SF3">
    <property type="entry name" value="SULFOQUINOVOSYL TRANSFERASE SQD2"/>
    <property type="match status" value="1"/>
</dbReference>
<dbReference type="SUPFAM" id="SSF53756">
    <property type="entry name" value="UDP-Glycosyltransferase/glycogen phosphorylase"/>
    <property type="match status" value="1"/>
</dbReference>
<accession>A0A523UVX0</accession>
<reference evidence="2 3" key="1">
    <citation type="submission" date="2019-03" db="EMBL/GenBank/DDBJ databases">
        <title>Metabolic potential of uncultured bacteria and archaea associated with petroleum seepage in deep-sea sediments.</title>
        <authorList>
            <person name="Dong X."/>
            <person name="Hubert C."/>
        </authorList>
    </citation>
    <scope>NUCLEOTIDE SEQUENCE [LARGE SCALE GENOMIC DNA]</scope>
    <source>
        <strain evidence="2">E44_bin18</strain>
    </source>
</reference>
<dbReference type="PANTHER" id="PTHR45947">
    <property type="entry name" value="SULFOQUINOVOSYL TRANSFERASE SQD2"/>
    <property type="match status" value="1"/>
</dbReference>
<protein>
    <submittedName>
        <fullName evidence="2">Glycosyltransferase</fullName>
    </submittedName>
</protein>
<comment type="caution">
    <text evidence="2">The sequence shown here is derived from an EMBL/GenBank/DDBJ whole genome shotgun (WGS) entry which is preliminary data.</text>
</comment>
<dbReference type="Pfam" id="PF13692">
    <property type="entry name" value="Glyco_trans_1_4"/>
    <property type="match status" value="1"/>
</dbReference>
<sequence>MERHVEELATRLVHRGHRVTVYCRRHYVDEDSDFKGIKRVVQRTVRQKHLEMIAHTGVSLLDLLTNRKMDVIHFQSVDPGILSFLVKLRARIVVTSHGTAYRQEKWGRTAKSLSLLAERFYARVPQARIAVSKTLTEYYGRRYGCDVSYIPNGVSLPGKVRDDRLSAFSLANGEYILFVGRLIRIKGCHHLIEAYRKLDTTKSLAIVGGSSYSSDYVRQLKRHESDRIRFLDFRFGEELRQLIANCYMFAVPSEGEGLSISLLEGMAAARPVVCSDIPENIEVADGCSLPFRCGDVDDLAEKMNHLLNQPHLAKKLGEAGREKVRDEYDWEKIADATDRVYSGLFR</sequence>
<dbReference type="EMBL" id="SOJN01000046">
    <property type="protein sequence ID" value="TET46692.1"/>
    <property type="molecule type" value="Genomic_DNA"/>
</dbReference>
<evidence type="ECO:0000259" key="1">
    <source>
        <dbReference type="Pfam" id="PF13439"/>
    </source>
</evidence>
<keyword evidence="2" id="KW-0808">Transferase</keyword>